<dbReference type="PANTHER" id="PTHR13237:SF9">
    <property type="entry name" value="NEUROGUIDIN"/>
    <property type="match status" value="1"/>
</dbReference>
<dbReference type="PANTHER" id="PTHR13237">
    <property type="entry name" value="SOMETHING ABOUT SILENCING PROTEIN 10-RELATED"/>
    <property type="match status" value="1"/>
</dbReference>
<organism evidence="3">
    <name type="scientific">Tabanus bromius</name>
    <name type="common">Band-eyed brown horse fly</name>
    <dbReference type="NCBI Taxonomy" id="304241"/>
    <lineage>
        <taxon>Eukaryota</taxon>
        <taxon>Metazoa</taxon>
        <taxon>Ecdysozoa</taxon>
        <taxon>Arthropoda</taxon>
        <taxon>Hexapoda</taxon>
        <taxon>Insecta</taxon>
        <taxon>Pterygota</taxon>
        <taxon>Neoptera</taxon>
        <taxon>Endopterygota</taxon>
        <taxon>Diptera</taxon>
        <taxon>Brachycera</taxon>
        <taxon>Tabanomorpha</taxon>
        <taxon>Tabanoidea</taxon>
        <taxon>Tabanidae</taxon>
        <taxon>Tabanus</taxon>
    </lineage>
</organism>
<evidence type="ECO:0000256" key="2">
    <source>
        <dbReference type="SAM" id="MobiDB-lite"/>
    </source>
</evidence>
<comment type="similarity">
    <text evidence="1">Belongs to the SAS10 family.</text>
</comment>
<feature type="compositionally biased region" description="Polar residues" evidence="2">
    <location>
        <begin position="132"/>
        <end position="142"/>
    </location>
</feature>
<reference evidence="3" key="1">
    <citation type="journal article" date="2015" name="Insect Biochem. Mol. Biol.">
        <title>An insight into the sialome of the horse fly, Tabanus bromius.</title>
        <authorList>
            <person name="Ribeiro J.M."/>
            <person name="Kazimirova M."/>
            <person name="Takac P."/>
            <person name="Andersen J.F."/>
            <person name="Francischetti I.M."/>
        </authorList>
    </citation>
    <scope>NUCLEOTIDE SEQUENCE</scope>
</reference>
<evidence type="ECO:0000313" key="3">
    <source>
        <dbReference type="EMBL" id="JAI16818.1"/>
    </source>
</evidence>
<dbReference type="GO" id="GO:0032040">
    <property type="term" value="C:small-subunit processome"/>
    <property type="evidence" value="ECO:0007669"/>
    <property type="project" value="TreeGrafter"/>
</dbReference>
<dbReference type="AlphaFoldDB" id="A0A0K8TRQ1"/>
<name>A0A0K8TRQ1_TABBR</name>
<evidence type="ECO:0000256" key="1">
    <source>
        <dbReference type="ARBA" id="ARBA00010979"/>
    </source>
</evidence>
<accession>A0A0K8TRQ1</accession>
<dbReference type="Pfam" id="PF04000">
    <property type="entry name" value="Sas10_Utp3"/>
    <property type="match status" value="1"/>
</dbReference>
<feature type="region of interest" description="Disordered" evidence="2">
    <location>
        <begin position="118"/>
        <end position="152"/>
    </location>
</feature>
<dbReference type="InterPro" id="IPR007146">
    <property type="entry name" value="Sas10/Utp3/C1D"/>
</dbReference>
<sequence length="301" mass="34465">YHIMATISQAFQLMDEMNNNVKQVSDLVECLQQKVKSGEISTEHGLDFLEIKYQMLVDYLINLTFVALCKCSGSTIENDPSIDRLIEIRTVLEKTKPVDFKLRYQIDKLVKAAVTGDSQSHDPLSYKARPENLTSNGRVSSDSEIESDTEKRNKIQPNASYVPPKIAAVPYHLEKEEKTKTAIQRARSRMITSSMLEDLKEEYLDNPVEMSAGSKAQQMFSRAQKERENYEEAYLTRLPMTKVDKHRQRQLTTLGTLGDELTDFVNINKLRSGSEKKAKAGMKRRKSQSKKHSKKRKRVTL</sequence>
<dbReference type="GO" id="GO:0000462">
    <property type="term" value="P:maturation of SSU-rRNA from tricistronic rRNA transcript (SSU-rRNA, 5.8S rRNA, LSU-rRNA)"/>
    <property type="evidence" value="ECO:0007669"/>
    <property type="project" value="TreeGrafter"/>
</dbReference>
<protein>
    <submittedName>
        <fullName evidence="3">Protein involved in rrna processing</fullName>
    </submittedName>
</protein>
<proteinExistence type="evidence at transcript level"/>
<feature type="region of interest" description="Disordered" evidence="2">
    <location>
        <begin position="269"/>
        <end position="301"/>
    </location>
</feature>
<feature type="compositionally biased region" description="Basic residues" evidence="2">
    <location>
        <begin position="279"/>
        <end position="301"/>
    </location>
</feature>
<dbReference type="EMBL" id="GDAI01000785">
    <property type="protein sequence ID" value="JAI16818.1"/>
    <property type="molecule type" value="mRNA"/>
</dbReference>
<feature type="non-terminal residue" evidence="3">
    <location>
        <position position="1"/>
    </location>
</feature>